<reference evidence="1" key="1">
    <citation type="submission" date="2023-02" db="EMBL/GenBank/DDBJ databases">
        <authorList>
            <person name="Palmer J.M."/>
        </authorList>
    </citation>
    <scope>NUCLEOTIDE SEQUENCE</scope>
    <source>
        <strain evidence="1">FW57</strain>
    </source>
</reference>
<dbReference type="EMBL" id="JAHCVI010000004">
    <property type="protein sequence ID" value="KAG7286493.1"/>
    <property type="molecule type" value="Genomic_DNA"/>
</dbReference>
<gene>
    <name evidence="1" type="ORF">NEMBOFW57_008804</name>
</gene>
<accession>A0AAD4EWA9</accession>
<dbReference type="AlphaFoldDB" id="A0AAD4EWA9"/>
<dbReference type="Proteomes" id="UP001197093">
    <property type="component" value="Unassembled WGS sequence"/>
</dbReference>
<evidence type="ECO:0000313" key="1">
    <source>
        <dbReference type="EMBL" id="KAG7286493.1"/>
    </source>
</evidence>
<keyword evidence="2" id="KW-1185">Reference proteome</keyword>
<name>A0AAD4EWA9_9PEZI</name>
<evidence type="ECO:0000313" key="2">
    <source>
        <dbReference type="Proteomes" id="UP001197093"/>
    </source>
</evidence>
<sequence length="192" mass="21549">MGDVTDDAFSQQVLRLRAAYQRKRQGTKLFPPIGQPVLEMELVRGTPPSMRIWYEDGTELGRHVHLFDLPGTLSGDILRLERDLPSPVEDHFEDISDLVAKLPVVEVNPDAHFVKKGKYRSEIENLLLCQGGACPGTPVSPHLIRLLGASPDGELVFEKLSTRASTLGRFSSLRVYRTWILGLIHAWHVCTR</sequence>
<protein>
    <submittedName>
        <fullName evidence="1">Uncharacterized protein</fullName>
    </submittedName>
</protein>
<proteinExistence type="predicted"/>
<organism evidence="1 2">
    <name type="scientific">Staphylotrichum longicolle</name>
    <dbReference type="NCBI Taxonomy" id="669026"/>
    <lineage>
        <taxon>Eukaryota</taxon>
        <taxon>Fungi</taxon>
        <taxon>Dikarya</taxon>
        <taxon>Ascomycota</taxon>
        <taxon>Pezizomycotina</taxon>
        <taxon>Sordariomycetes</taxon>
        <taxon>Sordariomycetidae</taxon>
        <taxon>Sordariales</taxon>
        <taxon>Chaetomiaceae</taxon>
        <taxon>Staphylotrichum</taxon>
    </lineage>
</organism>
<comment type="caution">
    <text evidence="1">The sequence shown here is derived from an EMBL/GenBank/DDBJ whole genome shotgun (WGS) entry which is preliminary data.</text>
</comment>